<keyword evidence="4 7" id="KW-0812">Transmembrane</keyword>
<dbReference type="Proteomes" id="UP000285376">
    <property type="component" value="Unassembled WGS sequence"/>
</dbReference>
<evidence type="ECO:0000259" key="8">
    <source>
        <dbReference type="PROSITE" id="PS50928"/>
    </source>
</evidence>
<evidence type="ECO:0000256" key="3">
    <source>
        <dbReference type="ARBA" id="ARBA00022475"/>
    </source>
</evidence>
<dbReference type="Gene3D" id="1.10.3720.10">
    <property type="entry name" value="MetI-like"/>
    <property type="match status" value="1"/>
</dbReference>
<feature type="transmembrane region" description="Helical" evidence="7">
    <location>
        <begin position="307"/>
        <end position="331"/>
    </location>
</feature>
<evidence type="ECO:0000256" key="1">
    <source>
        <dbReference type="ARBA" id="ARBA00004651"/>
    </source>
</evidence>
<feature type="domain" description="ABC transmembrane type-1" evidence="8">
    <location>
        <begin position="118"/>
        <end position="328"/>
    </location>
</feature>
<proteinExistence type="inferred from homology"/>
<dbReference type="AlphaFoldDB" id="A0A417ZAH6"/>
<dbReference type="SUPFAM" id="SSF161098">
    <property type="entry name" value="MetI-like"/>
    <property type="match status" value="1"/>
</dbReference>
<feature type="transmembrane region" description="Helical" evidence="7">
    <location>
        <begin position="155"/>
        <end position="178"/>
    </location>
</feature>
<dbReference type="CDD" id="cd06261">
    <property type="entry name" value="TM_PBP2"/>
    <property type="match status" value="1"/>
</dbReference>
<accession>A0A417ZAH6</accession>
<comment type="similarity">
    <text evidence="7">Belongs to the binding-protein-dependent transport system permease family.</text>
</comment>
<gene>
    <name evidence="9" type="ORF">D1832_02870</name>
</gene>
<name>A0A417ZAH6_9MICO</name>
<organism evidence="9 10">
    <name type="scientific">Dermacoccus abyssi</name>
    <dbReference type="NCBI Taxonomy" id="322596"/>
    <lineage>
        <taxon>Bacteria</taxon>
        <taxon>Bacillati</taxon>
        <taxon>Actinomycetota</taxon>
        <taxon>Actinomycetes</taxon>
        <taxon>Micrococcales</taxon>
        <taxon>Dermacoccaceae</taxon>
        <taxon>Dermacoccus</taxon>
    </lineage>
</organism>
<dbReference type="RefSeq" id="WP_118912529.1">
    <property type="nucleotide sequence ID" value="NZ_QWLM01000002.1"/>
</dbReference>
<feature type="transmembrane region" description="Helical" evidence="7">
    <location>
        <begin position="198"/>
        <end position="221"/>
    </location>
</feature>
<evidence type="ECO:0000256" key="2">
    <source>
        <dbReference type="ARBA" id="ARBA00022448"/>
    </source>
</evidence>
<dbReference type="Pfam" id="PF19300">
    <property type="entry name" value="BPD_transp_1_N"/>
    <property type="match status" value="1"/>
</dbReference>
<dbReference type="PANTHER" id="PTHR30465">
    <property type="entry name" value="INNER MEMBRANE ABC TRANSPORTER"/>
    <property type="match status" value="1"/>
</dbReference>
<feature type="transmembrane region" description="Helical" evidence="7">
    <location>
        <begin position="259"/>
        <end position="280"/>
    </location>
</feature>
<dbReference type="InterPro" id="IPR045621">
    <property type="entry name" value="BPD_transp_1_N"/>
</dbReference>
<comment type="caution">
    <text evidence="9">The sequence shown here is derived from an EMBL/GenBank/DDBJ whole genome shotgun (WGS) entry which is preliminary data.</text>
</comment>
<feature type="transmembrane region" description="Helical" evidence="7">
    <location>
        <begin position="120"/>
        <end position="143"/>
    </location>
</feature>
<protein>
    <submittedName>
        <fullName evidence="9">ABC transporter permease</fullName>
    </submittedName>
</protein>
<evidence type="ECO:0000256" key="5">
    <source>
        <dbReference type="ARBA" id="ARBA00022989"/>
    </source>
</evidence>
<evidence type="ECO:0000313" key="10">
    <source>
        <dbReference type="Proteomes" id="UP000285376"/>
    </source>
</evidence>
<evidence type="ECO:0000256" key="4">
    <source>
        <dbReference type="ARBA" id="ARBA00022692"/>
    </source>
</evidence>
<evidence type="ECO:0000313" key="9">
    <source>
        <dbReference type="EMBL" id="RHW47646.1"/>
    </source>
</evidence>
<dbReference type="PROSITE" id="PS50928">
    <property type="entry name" value="ABC_TM1"/>
    <property type="match status" value="1"/>
</dbReference>
<keyword evidence="6 7" id="KW-0472">Membrane</keyword>
<reference evidence="9 10" key="1">
    <citation type="submission" date="2018-08" db="EMBL/GenBank/DDBJ databases">
        <title>Whole genome sequence analysis of Dermacoccus abyssi bacteria isolated from Deep Mariana trench Micromonospora spp reveals genes involved in the environmental adaptation and production of secondary metabolites.</title>
        <authorList>
            <person name="Abdel-Mageed W.M."/>
            <person name="Lehri B."/>
            <person name="Nouioui I."/>
            <person name="Goodfellow I."/>
            <person name="Jaspars M."/>
            <person name="Karlyshev A."/>
        </authorList>
    </citation>
    <scope>NUCLEOTIDE SEQUENCE [LARGE SCALE GENOMIC DNA]</scope>
    <source>
        <strain evidence="9 10">MT1.1</strain>
    </source>
</reference>
<dbReference type="GO" id="GO:0005886">
    <property type="term" value="C:plasma membrane"/>
    <property type="evidence" value="ECO:0007669"/>
    <property type="project" value="UniProtKB-SubCell"/>
</dbReference>
<comment type="subcellular location">
    <subcellularLocation>
        <location evidence="1 7">Cell membrane</location>
        <topology evidence="1 7">Multi-pass membrane protein</topology>
    </subcellularLocation>
</comment>
<keyword evidence="5 7" id="KW-1133">Transmembrane helix</keyword>
<keyword evidence="2 7" id="KW-0813">Transport</keyword>
<feature type="transmembrane region" description="Helical" evidence="7">
    <location>
        <begin position="12"/>
        <end position="31"/>
    </location>
</feature>
<keyword evidence="3" id="KW-1003">Cell membrane</keyword>
<evidence type="ECO:0000256" key="7">
    <source>
        <dbReference type="RuleBase" id="RU363032"/>
    </source>
</evidence>
<dbReference type="Pfam" id="PF00528">
    <property type="entry name" value="BPD_transp_1"/>
    <property type="match status" value="1"/>
</dbReference>
<dbReference type="InterPro" id="IPR035906">
    <property type="entry name" value="MetI-like_sf"/>
</dbReference>
<dbReference type="EMBL" id="QWLM01000002">
    <property type="protein sequence ID" value="RHW47646.1"/>
    <property type="molecule type" value="Genomic_DNA"/>
</dbReference>
<dbReference type="InterPro" id="IPR000515">
    <property type="entry name" value="MetI-like"/>
</dbReference>
<evidence type="ECO:0000256" key="6">
    <source>
        <dbReference type="ARBA" id="ARBA00023136"/>
    </source>
</evidence>
<dbReference type="PANTHER" id="PTHR30465:SF0">
    <property type="entry name" value="OLIGOPEPTIDE TRANSPORT SYSTEM PERMEASE PROTEIN APPB"/>
    <property type="match status" value="1"/>
</dbReference>
<dbReference type="GO" id="GO:0055085">
    <property type="term" value="P:transmembrane transport"/>
    <property type="evidence" value="ECO:0007669"/>
    <property type="project" value="InterPro"/>
</dbReference>
<sequence>MVAYVIRRIFSGLIMLLMVTLVTFVLFFAAGKDPARQTCGKNCTPQLIEQNRKALGYDKPVLVQWGDFVKGTVAGREFPDDPELKAKAPETIAECEAPCLGYSPLASQSVTDAVKEAFPISFSIAIVAFTLVIVLGVGFGIVAALTNGTFVDKSVVGTALFFYSFPTFAMGLLLYQFVALKWGLVEVPEYVTIEAGGLLGWFKGLLLPALTLALFTAAGYVRMTRAYVLETMSEDYLRTAKAKGLAKGKILWKHTMRAAVTPIMTMAGIDFAVLVGGAPITESVFNYDGLGKLVVNSTLVPDLPMNVGIVVVLSTLVIVMNIVVDVLYAVVDPRVKLG</sequence>